<sequence length="87" mass="9570">MPAADPHAGPSPNDIRICDKCNHTRVKTLTSKLQKLDPAAEIRVGCKSYCGPCAKRAFIFINGRYIAAPTEDEALEKVKPFIKARKS</sequence>
<dbReference type="EMBL" id="JAGRPV010000001">
    <property type="protein sequence ID" value="MDI4646773.1"/>
    <property type="molecule type" value="Genomic_DNA"/>
</dbReference>
<name>A0ABT6TIV7_9BACL</name>
<proteinExistence type="predicted"/>
<accession>A0ABT6TIV7</accession>
<keyword evidence="2" id="KW-1185">Reference proteome</keyword>
<evidence type="ECO:0000313" key="1">
    <source>
        <dbReference type="EMBL" id="MDI4646773.1"/>
    </source>
</evidence>
<protein>
    <submittedName>
        <fullName evidence="1">DUF1450 domain-containing protein</fullName>
    </submittedName>
</protein>
<organism evidence="1 2">
    <name type="scientific">Cohnella hashimotonis</name>
    <dbReference type="NCBI Taxonomy" id="2826895"/>
    <lineage>
        <taxon>Bacteria</taxon>
        <taxon>Bacillati</taxon>
        <taxon>Bacillota</taxon>
        <taxon>Bacilli</taxon>
        <taxon>Bacillales</taxon>
        <taxon>Paenibacillaceae</taxon>
        <taxon>Cohnella</taxon>
    </lineage>
</organism>
<dbReference type="Pfam" id="PF07293">
    <property type="entry name" value="DUF1450"/>
    <property type="match status" value="1"/>
</dbReference>
<reference evidence="1" key="1">
    <citation type="submission" date="2023-04" db="EMBL/GenBank/DDBJ databases">
        <title>Comparative genomic analysis of Cohnella hashimotonis sp. nov., isolated from the International Space Station.</title>
        <authorList>
            <person name="Venkateswaran K."/>
            <person name="Simpson A."/>
        </authorList>
    </citation>
    <scope>NUCLEOTIDE SEQUENCE</scope>
    <source>
        <strain evidence="1">F6_2S_P_1</strain>
    </source>
</reference>
<comment type="caution">
    <text evidence="1">The sequence shown here is derived from an EMBL/GenBank/DDBJ whole genome shotgun (WGS) entry which is preliminary data.</text>
</comment>
<dbReference type="Proteomes" id="UP001161691">
    <property type="component" value="Unassembled WGS sequence"/>
</dbReference>
<dbReference type="InterPro" id="IPR009910">
    <property type="entry name" value="DUF1450"/>
</dbReference>
<gene>
    <name evidence="1" type="ORF">KB449_17480</name>
</gene>
<evidence type="ECO:0000313" key="2">
    <source>
        <dbReference type="Proteomes" id="UP001161691"/>
    </source>
</evidence>
<dbReference type="RefSeq" id="WP_282912844.1">
    <property type="nucleotide sequence ID" value="NZ_JAGRPV010000001.1"/>
</dbReference>